<dbReference type="Proteomes" id="UP000823749">
    <property type="component" value="Chromosome 13"/>
</dbReference>
<dbReference type="GO" id="GO:0004523">
    <property type="term" value="F:RNA-DNA hybrid ribonuclease activity"/>
    <property type="evidence" value="ECO:0007669"/>
    <property type="project" value="InterPro"/>
</dbReference>
<dbReference type="PANTHER" id="PTHR47074:SF11">
    <property type="entry name" value="REVERSE TRANSCRIPTASE-LIKE PROTEIN"/>
    <property type="match status" value="1"/>
</dbReference>
<accession>A0AAV6HY07</accession>
<dbReference type="PANTHER" id="PTHR47074">
    <property type="entry name" value="BNAC02G40300D PROTEIN"/>
    <property type="match status" value="1"/>
</dbReference>
<dbReference type="Pfam" id="PF13456">
    <property type="entry name" value="RVT_3"/>
    <property type="match status" value="1"/>
</dbReference>
<protein>
    <recommendedName>
        <fullName evidence="1">RNase H type-1 domain-containing protein</fullName>
    </recommendedName>
</protein>
<proteinExistence type="predicted"/>
<dbReference type="CDD" id="cd06222">
    <property type="entry name" value="RNase_H_like"/>
    <property type="match status" value="1"/>
</dbReference>
<dbReference type="EMBL" id="JACTNZ010000013">
    <property type="protein sequence ID" value="KAG5517734.1"/>
    <property type="molecule type" value="Genomic_DNA"/>
</dbReference>
<keyword evidence="3" id="KW-1185">Reference proteome</keyword>
<organism evidence="2 3">
    <name type="scientific">Rhododendron griersonianum</name>
    <dbReference type="NCBI Taxonomy" id="479676"/>
    <lineage>
        <taxon>Eukaryota</taxon>
        <taxon>Viridiplantae</taxon>
        <taxon>Streptophyta</taxon>
        <taxon>Embryophyta</taxon>
        <taxon>Tracheophyta</taxon>
        <taxon>Spermatophyta</taxon>
        <taxon>Magnoliopsida</taxon>
        <taxon>eudicotyledons</taxon>
        <taxon>Gunneridae</taxon>
        <taxon>Pentapetalae</taxon>
        <taxon>asterids</taxon>
        <taxon>Ericales</taxon>
        <taxon>Ericaceae</taxon>
        <taxon>Ericoideae</taxon>
        <taxon>Rhodoreae</taxon>
        <taxon>Rhododendron</taxon>
    </lineage>
</organism>
<name>A0AAV6HY07_9ERIC</name>
<dbReference type="InterPro" id="IPR002156">
    <property type="entry name" value="RNaseH_domain"/>
</dbReference>
<evidence type="ECO:0000313" key="3">
    <source>
        <dbReference type="Proteomes" id="UP000823749"/>
    </source>
</evidence>
<sequence>MVIRDWQGNFIAARAIQRQRTTDPLLVEALAARECVKLARDLGINKIIIEGDCQQLTRMLQHHREEHRTVGVIVADTLRSMSGFSRGQSSVCEEDWQQSGLIVLLIKQ</sequence>
<evidence type="ECO:0000313" key="2">
    <source>
        <dbReference type="EMBL" id="KAG5517734.1"/>
    </source>
</evidence>
<gene>
    <name evidence="2" type="ORF">RHGRI_038197</name>
</gene>
<dbReference type="GO" id="GO:0003676">
    <property type="term" value="F:nucleic acid binding"/>
    <property type="evidence" value="ECO:0007669"/>
    <property type="project" value="InterPro"/>
</dbReference>
<dbReference type="InterPro" id="IPR052929">
    <property type="entry name" value="RNase_H-like_EbsB-rel"/>
</dbReference>
<evidence type="ECO:0000259" key="1">
    <source>
        <dbReference type="Pfam" id="PF13456"/>
    </source>
</evidence>
<feature type="domain" description="RNase H type-1" evidence="1">
    <location>
        <begin position="1"/>
        <end position="85"/>
    </location>
</feature>
<dbReference type="AlphaFoldDB" id="A0AAV6HY07"/>
<comment type="caution">
    <text evidence="2">The sequence shown here is derived from an EMBL/GenBank/DDBJ whole genome shotgun (WGS) entry which is preliminary data.</text>
</comment>
<reference evidence="2 3" key="1">
    <citation type="submission" date="2020-08" db="EMBL/GenBank/DDBJ databases">
        <title>Plant Genome Project.</title>
        <authorList>
            <person name="Zhang R.-G."/>
        </authorList>
    </citation>
    <scope>NUCLEOTIDE SEQUENCE [LARGE SCALE GENOMIC DNA]</scope>
    <source>
        <strain evidence="2">WSP0</strain>
        <tissue evidence="2">Leaf</tissue>
    </source>
</reference>
<dbReference type="InterPro" id="IPR044730">
    <property type="entry name" value="RNase_H-like_dom_plant"/>
</dbReference>